<dbReference type="PRINTS" id="PR00050">
    <property type="entry name" value="COLDSHOCK"/>
</dbReference>
<evidence type="ECO:0000259" key="2">
    <source>
        <dbReference type="PROSITE" id="PS51857"/>
    </source>
</evidence>
<organism evidence="3 4">
    <name type="scientific">Schistosoma bovis</name>
    <name type="common">Blood fluke</name>
    <dbReference type="NCBI Taxonomy" id="6184"/>
    <lineage>
        <taxon>Eukaryota</taxon>
        <taxon>Metazoa</taxon>
        <taxon>Spiralia</taxon>
        <taxon>Lophotrochozoa</taxon>
        <taxon>Platyhelminthes</taxon>
        <taxon>Trematoda</taxon>
        <taxon>Digenea</taxon>
        <taxon>Strigeidida</taxon>
        <taxon>Schistosomatoidea</taxon>
        <taxon>Schistosomatidae</taxon>
        <taxon>Schistosoma</taxon>
    </lineage>
</organism>
<dbReference type="PROSITE" id="PS51857">
    <property type="entry name" value="CSD_2"/>
    <property type="match status" value="1"/>
</dbReference>
<accession>A0A430QFR4</accession>
<dbReference type="Gene3D" id="2.40.50.140">
    <property type="entry name" value="Nucleic acid-binding proteins"/>
    <property type="match status" value="1"/>
</dbReference>
<name>A0A430QFR4_SCHBO</name>
<evidence type="ECO:0000313" key="3">
    <source>
        <dbReference type="EMBL" id="RTG86524.1"/>
    </source>
</evidence>
<dbReference type="SUPFAM" id="SSF50249">
    <property type="entry name" value="Nucleic acid-binding proteins"/>
    <property type="match status" value="1"/>
</dbReference>
<dbReference type="InterPro" id="IPR012340">
    <property type="entry name" value="NA-bd_OB-fold"/>
</dbReference>
<dbReference type="SMART" id="SM00357">
    <property type="entry name" value="CSP"/>
    <property type="match status" value="1"/>
</dbReference>
<evidence type="ECO:0000313" key="4">
    <source>
        <dbReference type="Proteomes" id="UP000290809"/>
    </source>
</evidence>
<dbReference type="Proteomes" id="UP000290809">
    <property type="component" value="Unassembled WGS sequence"/>
</dbReference>
<feature type="compositionally biased region" description="Basic and acidic residues" evidence="1">
    <location>
        <begin position="182"/>
        <end position="196"/>
    </location>
</feature>
<dbReference type="PROSITE" id="PS00352">
    <property type="entry name" value="CSD_1"/>
    <property type="match status" value="1"/>
</dbReference>
<dbReference type="GO" id="GO:0003676">
    <property type="term" value="F:nucleic acid binding"/>
    <property type="evidence" value="ECO:0007669"/>
    <property type="project" value="InterPro"/>
</dbReference>
<feature type="domain" description="CSD" evidence="2">
    <location>
        <begin position="17"/>
        <end position="86"/>
    </location>
</feature>
<comment type="caution">
    <text evidence="3">The sequence shown here is derived from an EMBL/GenBank/DDBJ whole genome shotgun (WGS) entry which is preliminary data.</text>
</comment>
<dbReference type="PANTHER" id="PTHR11544">
    <property type="entry name" value="COLD SHOCK DOMAIN CONTAINING PROTEINS"/>
    <property type="match status" value="1"/>
</dbReference>
<proteinExistence type="predicted"/>
<reference evidence="3 4" key="1">
    <citation type="journal article" date="2019" name="PLoS Pathog.">
        <title>Genome sequence of the bovine parasite Schistosoma bovis Tanzania.</title>
        <authorList>
            <person name="Oey H."/>
            <person name="Zakrzewski M."/>
            <person name="Gobert G."/>
            <person name="Gravermann K."/>
            <person name="Stoye J."/>
            <person name="Jones M."/>
            <person name="Mcmanus D."/>
            <person name="Krause L."/>
        </authorList>
    </citation>
    <scope>NUCLEOTIDE SEQUENCE [LARGE SCALE GENOMIC DNA]</scope>
    <source>
        <strain evidence="3 4">TAN1997</strain>
    </source>
</reference>
<evidence type="ECO:0000256" key="1">
    <source>
        <dbReference type="SAM" id="MobiDB-lite"/>
    </source>
</evidence>
<feature type="region of interest" description="Disordered" evidence="1">
    <location>
        <begin position="80"/>
        <end position="142"/>
    </location>
</feature>
<dbReference type="InterPro" id="IPR011129">
    <property type="entry name" value="CSD"/>
</dbReference>
<dbReference type="CDD" id="cd04458">
    <property type="entry name" value="CSP_CDS"/>
    <property type="match status" value="1"/>
</dbReference>
<dbReference type="InterPro" id="IPR050181">
    <property type="entry name" value="Cold_shock_domain"/>
</dbReference>
<dbReference type="InterPro" id="IPR019844">
    <property type="entry name" value="CSD_CS"/>
</dbReference>
<dbReference type="AlphaFoldDB" id="A0A430QFR4"/>
<dbReference type="Pfam" id="PF00313">
    <property type="entry name" value="CSD"/>
    <property type="match status" value="1"/>
</dbReference>
<feature type="compositionally biased region" description="Low complexity" evidence="1">
    <location>
        <begin position="121"/>
        <end position="130"/>
    </location>
</feature>
<gene>
    <name evidence="3" type="ORF">DC041_0007792</name>
</gene>
<dbReference type="InterPro" id="IPR002059">
    <property type="entry name" value="CSP_DNA-bd"/>
</dbReference>
<feature type="compositionally biased region" description="Basic and acidic residues" evidence="1">
    <location>
        <begin position="102"/>
        <end position="118"/>
    </location>
</feature>
<feature type="compositionally biased region" description="Basic and acidic residues" evidence="1">
    <location>
        <begin position="80"/>
        <end position="91"/>
    </location>
</feature>
<dbReference type="EMBL" id="QMKO01001794">
    <property type="protein sequence ID" value="RTG86524.1"/>
    <property type="molecule type" value="Genomic_DNA"/>
</dbReference>
<dbReference type="STRING" id="6184.A0A430QFR4"/>
<sequence>MSDRKSRNAAREMTDDRVRGVVKWFNVKAGYGFITRSDTSSDIFVHQTAISRNNPGKMQRSLQENEEVEFFVVEGDKGVEASDVTGPDRRPVKGSAYAADRPYGRSPREYGARGDRNDSNGYRSNGFGSYRGRGRGRDGARVSTVGYNNKCLVYSEALVMMSEKVSNVVSRISEVSNTGGDFSRRFEERNPRDRSRGYGVRDNGGYYSSPY</sequence>
<keyword evidence="4" id="KW-1185">Reference proteome</keyword>
<feature type="region of interest" description="Disordered" evidence="1">
    <location>
        <begin position="177"/>
        <end position="211"/>
    </location>
</feature>
<protein>
    <recommendedName>
        <fullName evidence="2">CSD domain-containing protein</fullName>
    </recommendedName>
</protein>